<comment type="caution">
    <text evidence="2">The sequence shown here is derived from an EMBL/GenBank/DDBJ whole genome shotgun (WGS) entry which is preliminary data.</text>
</comment>
<dbReference type="EMBL" id="CAHIKZ030003205">
    <property type="protein sequence ID" value="CAE1297491.1"/>
    <property type="molecule type" value="Genomic_DNA"/>
</dbReference>
<evidence type="ECO:0000256" key="1">
    <source>
        <dbReference type="SAM" id="SignalP"/>
    </source>
</evidence>
<reference evidence="2" key="1">
    <citation type="submission" date="2021-01" db="EMBL/GenBank/DDBJ databases">
        <authorList>
            <person name="Li R."/>
            <person name="Bekaert M."/>
        </authorList>
    </citation>
    <scope>NUCLEOTIDE SEQUENCE</scope>
    <source>
        <strain evidence="2">Farmed</strain>
    </source>
</reference>
<feature type="signal peptide" evidence="1">
    <location>
        <begin position="1"/>
        <end position="21"/>
    </location>
</feature>
<protein>
    <submittedName>
        <fullName evidence="2">PIEZO1_2</fullName>
    </submittedName>
</protein>
<organism evidence="2 3">
    <name type="scientific">Acanthosepion pharaonis</name>
    <name type="common">Pharaoh cuttlefish</name>
    <name type="synonym">Sepia pharaonis</name>
    <dbReference type="NCBI Taxonomy" id="158019"/>
    <lineage>
        <taxon>Eukaryota</taxon>
        <taxon>Metazoa</taxon>
        <taxon>Spiralia</taxon>
        <taxon>Lophotrochozoa</taxon>
        <taxon>Mollusca</taxon>
        <taxon>Cephalopoda</taxon>
        <taxon>Coleoidea</taxon>
        <taxon>Decapodiformes</taxon>
        <taxon>Sepiida</taxon>
        <taxon>Sepiina</taxon>
        <taxon>Sepiidae</taxon>
        <taxon>Acanthosepion</taxon>
    </lineage>
</organism>
<feature type="chain" id="PRO_5032558761" evidence="1">
    <location>
        <begin position="22"/>
        <end position="165"/>
    </location>
</feature>
<accession>A0A812DDG6</accession>
<keyword evidence="1" id="KW-0732">Signal</keyword>
<proteinExistence type="predicted"/>
<evidence type="ECO:0000313" key="3">
    <source>
        <dbReference type="Proteomes" id="UP000597762"/>
    </source>
</evidence>
<dbReference type="Proteomes" id="UP000597762">
    <property type="component" value="Unassembled WGS sequence"/>
</dbReference>
<keyword evidence="3" id="KW-1185">Reference proteome</keyword>
<sequence length="165" mass="18360">MFYFSLSLSLSLSHFLSLSLSHTLSLNLSPSLYSAHLAFHEQVLVLFLNPRAIGGSSSSRGRLGSLLRTALPPHIGERTRKGAPNKCFPFLSLLSLLWLTDPSSLWSNNAKEKSQESRFGSLERSNTAGLRASTIETRKKNSKRTPTILNRYYRTAKPSLPMKVP</sequence>
<name>A0A812DDG6_ACAPH</name>
<evidence type="ECO:0000313" key="2">
    <source>
        <dbReference type="EMBL" id="CAE1297491.1"/>
    </source>
</evidence>
<dbReference type="AlphaFoldDB" id="A0A812DDG6"/>
<gene>
    <name evidence="2" type="ORF">SPHA_52020</name>
</gene>